<organism evidence="4 5">
    <name type="scientific">Micromonospora reichwaldensis</name>
    <dbReference type="NCBI Taxonomy" id="3075516"/>
    <lineage>
        <taxon>Bacteria</taxon>
        <taxon>Bacillati</taxon>
        <taxon>Actinomycetota</taxon>
        <taxon>Actinomycetes</taxon>
        <taxon>Micromonosporales</taxon>
        <taxon>Micromonosporaceae</taxon>
        <taxon>Micromonospora</taxon>
    </lineage>
</organism>
<evidence type="ECO:0000313" key="5">
    <source>
        <dbReference type="Proteomes" id="UP001180973"/>
    </source>
</evidence>
<comment type="similarity">
    <text evidence="1">Belongs to the NmrA-type oxidoreductase family.</text>
</comment>
<dbReference type="InterPro" id="IPR036291">
    <property type="entry name" value="NAD(P)-bd_dom_sf"/>
</dbReference>
<dbReference type="Gene3D" id="3.40.50.720">
    <property type="entry name" value="NAD(P)-binding Rossmann-like Domain"/>
    <property type="match status" value="1"/>
</dbReference>
<keyword evidence="5" id="KW-1185">Reference proteome</keyword>
<evidence type="ECO:0000313" key="4">
    <source>
        <dbReference type="EMBL" id="MDT0532797.1"/>
    </source>
</evidence>
<feature type="domain" description="NmrA-like" evidence="3">
    <location>
        <begin position="4"/>
        <end position="234"/>
    </location>
</feature>
<evidence type="ECO:0000259" key="3">
    <source>
        <dbReference type="Pfam" id="PF05368"/>
    </source>
</evidence>
<dbReference type="Proteomes" id="UP001180973">
    <property type="component" value="Unassembled WGS sequence"/>
</dbReference>
<dbReference type="SUPFAM" id="SSF51735">
    <property type="entry name" value="NAD(P)-binding Rossmann-fold domains"/>
    <property type="match status" value="1"/>
</dbReference>
<dbReference type="InterPro" id="IPR051164">
    <property type="entry name" value="NmrA-like_oxidored"/>
</dbReference>
<gene>
    <name evidence="4" type="ORF">RM555_27755</name>
</gene>
<dbReference type="PANTHER" id="PTHR42748:SF7">
    <property type="entry name" value="NMRA LIKE REDOX SENSOR 1-RELATED"/>
    <property type="match status" value="1"/>
</dbReference>
<dbReference type="Pfam" id="PF05368">
    <property type="entry name" value="NmrA"/>
    <property type="match status" value="1"/>
</dbReference>
<sequence>MTERKTILVTGATGNQGGATARRLLQDGWQVRALVRDRTRPAARLLAEQGATLVEGDMDDAGSLRAAMRGVHGVFSVQALAHTPDGLAAEVRQGRTVADVAGETGVAHLVYSSVGGAERRTGIDHFETKAEIERHIQASGLPATILRPAFFMNNLLHYADAEGERVLRLQVLPDRPLQMIASDDVGRIAAYAFAHPADHLGTQIEIAGDELTFTRVAEIYEALTGTPTRLEPQPVEHRMYAWFAESGYQADIAGLRNRFPWLLTFEEFLRDRLGRAAASAPH</sequence>
<name>A0ABU2X3M2_9ACTN</name>
<proteinExistence type="inferred from homology"/>
<reference evidence="4" key="1">
    <citation type="submission" date="2023-09" db="EMBL/GenBank/DDBJ databases">
        <title>30 novel species of actinomycetes from the DSMZ collection.</title>
        <authorList>
            <person name="Nouioui I."/>
        </authorList>
    </citation>
    <scope>NUCLEOTIDE SEQUENCE</scope>
    <source>
        <strain evidence="4">DSM 115977</strain>
    </source>
</reference>
<protein>
    <submittedName>
        <fullName evidence="4">NmrA/HSCARG family protein</fullName>
    </submittedName>
</protein>
<dbReference type="EMBL" id="JAVRFL010000046">
    <property type="protein sequence ID" value="MDT0532797.1"/>
    <property type="molecule type" value="Genomic_DNA"/>
</dbReference>
<dbReference type="PANTHER" id="PTHR42748">
    <property type="entry name" value="NITROGEN METABOLITE REPRESSION PROTEIN NMRA FAMILY MEMBER"/>
    <property type="match status" value="1"/>
</dbReference>
<evidence type="ECO:0000256" key="1">
    <source>
        <dbReference type="ARBA" id="ARBA00006328"/>
    </source>
</evidence>
<comment type="caution">
    <text evidence="4">The sequence shown here is derived from an EMBL/GenBank/DDBJ whole genome shotgun (WGS) entry which is preliminary data.</text>
</comment>
<dbReference type="InterPro" id="IPR008030">
    <property type="entry name" value="NmrA-like"/>
</dbReference>
<dbReference type="CDD" id="cd05251">
    <property type="entry name" value="NmrA_like_SDR_a"/>
    <property type="match status" value="1"/>
</dbReference>
<keyword evidence="2" id="KW-0521">NADP</keyword>
<accession>A0ABU2X3M2</accession>
<dbReference type="RefSeq" id="WP_311414482.1">
    <property type="nucleotide sequence ID" value="NZ_JAVRFL010000046.1"/>
</dbReference>
<evidence type="ECO:0000256" key="2">
    <source>
        <dbReference type="ARBA" id="ARBA00022857"/>
    </source>
</evidence>